<evidence type="ECO:0000256" key="3">
    <source>
        <dbReference type="SAM" id="SignalP"/>
    </source>
</evidence>
<dbReference type="EMBL" id="QUTF01015297">
    <property type="protein sequence ID" value="RHZ09858.1"/>
    <property type="molecule type" value="Genomic_DNA"/>
</dbReference>
<accession>A0A3R6X499</accession>
<gene>
    <name evidence="4" type="ORF">DYB26_005428</name>
</gene>
<keyword evidence="3" id="KW-0732">Signal</keyword>
<feature type="chain" id="PRO_5018693203" evidence="3">
    <location>
        <begin position="20"/>
        <end position="383"/>
    </location>
</feature>
<keyword evidence="2" id="KW-0812">Transmembrane</keyword>
<keyword evidence="2" id="KW-1133">Transmembrane helix</keyword>
<feature type="region of interest" description="Disordered" evidence="1">
    <location>
        <begin position="240"/>
        <end position="279"/>
    </location>
</feature>
<dbReference type="AlphaFoldDB" id="A0A3R6X499"/>
<evidence type="ECO:0000313" key="4">
    <source>
        <dbReference type="EMBL" id="RHZ09858.1"/>
    </source>
</evidence>
<evidence type="ECO:0000313" key="5">
    <source>
        <dbReference type="Proteomes" id="UP000286510"/>
    </source>
</evidence>
<keyword evidence="2" id="KW-0472">Membrane</keyword>
<feature type="compositionally biased region" description="Polar residues" evidence="1">
    <location>
        <begin position="97"/>
        <end position="117"/>
    </location>
</feature>
<sequence>MRGLSGVVVVVGLCAAASASHGLNPRQNFTAALSLKTTSPPKAAASTSHEAKSTVAPPTAFVDWDHLFPITHHELGIVRNATNTTNATHISQILNANSTKSTGSNHSNGTSVSSGNATAADGTAVHGAPHHATNATSPHIQHANTSTVVNSSHVNKGTSTNATTSVTAHLSGHHTTTNSSGYNATNSPVVLLNTTNSSSHVIGGNNNTWTPINATKQKTNATGNATDVIQVHSTVLNSTKATTAVPHPTTHSFRTTSAPRTTASPTTTRPHAATTGAPTTTVPRTTVVVVPVTTTAVVQVASVVHASDASAKKEASFNQMYTTAFVIVGCVAAACVLALVVLVVRRRNAWVPHAVPTTPPASDKDNFPPAPTPVNFNTEIVIA</sequence>
<reference evidence="4 5" key="1">
    <citation type="submission" date="2018-08" db="EMBL/GenBank/DDBJ databases">
        <title>Aphanomyces genome sequencing and annotation.</title>
        <authorList>
            <person name="Minardi D."/>
            <person name="Oidtmann B."/>
            <person name="Van Der Giezen M."/>
            <person name="Studholme D.J."/>
        </authorList>
    </citation>
    <scope>NUCLEOTIDE SEQUENCE [LARGE SCALE GENOMIC DNA]</scope>
    <source>
        <strain evidence="4 5">FDL457</strain>
    </source>
</reference>
<proteinExistence type="predicted"/>
<evidence type="ECO:0000256" key="2">
    <source>
        <dbReference type="SAM" id="Phobius"/>
    </source>
</evidence>
<dbReference type="Proteomes" id="UP000286510">
    <property type="component" value="Unassembled WGS sequence"/>
</dbReference>
<organism evidence="4 5">
    <name type="scientific">Aphanomyces astaci</name>
    <name type="common">Crayfish plague agent</name>
    <dbReference type="NCBI Taxonomy" id="112090"/>
    <lineage>
        <taxon>Eukaryota</taxon>
        <taxon>Sar</taxon>
        <taxon>Stramenopiles</taxon>
        <taxon>Oomycota</taxon>
        <taxon>Saprolegniomycetes</taxon>
        <taxon>Saprolegniales</taxon>
        <taxon>Verrucalvaceae</taxon>
        <taxon>Aphanomyces</taxon>
    </lineage>
</organism>
<feature type="compositionally biased region" description="Low complexity" evidence="1">
    <location>
        <begin position="254"/>
        <end position="279"/>
    </location>
</feature>
<evidence type="ECO:0000256" key="1">
    <source>
        <dbReference type="SAM" id="MobiDB-lite"/>
    </source>
</evidence>
<dbReference type="VEuPathDB" id="FungiDB:H257_15096"/>
<feature type="transmembrane region" description="Helical" evidence="2">
    <location>
        <begin position="320"/>
        <end position="344"/>
    </location>
</feature>
<protein>
    <submittedName>
        <fullName evidence="4">Uncharacterized protein</fullName>
    </submittedName>
</protein>
<name>A0A3R6X499_APHAT</name>
<comment type="caution">
    <text evidence="4">The sequence shown here is derived from an EMBL/GenBank/DDBJ whole genome shotgun (WGS) entry which is preliminary data.</text>
</comment>
<feature type="signal peptide" evidence="3">
    <location>
        <begin position="1"/>
        <end position="19"/>
    </location>
</feature>
<feature type="region of interest" description="Disordered" evidence="1">
    <location>
        <begin position="97"/>
        <end position="139"/>
    </location>
</feature>